<evidence type="ECO:0000256" key="1">
    <source>
        <dbReference type="SAM" id="MobiDB-lite"/>
    </source>
</evidence>
<proteinExistence type="predicted"/>
<dbReference type="InterPro" id="IPR001031">
    <property type="entry name" value="Thioesterase"/>
</dbReference>
<feature type="compositionally biased region" description="Basic and acidic residues" evidence="1">
    <location>
        <begin position="1"/>
        <end position="11"/>
    </location>
</feature>
<feature type="region of interest" description="Disordered" evidence="1">
    <location>
        <begin position="477"/>
        <end position="496"/>
    </location>
</feature>
<keyword evidence="3" id="KW-0378">Hydrolase</keyword>
<evidence type="ECO:0000313" key="3">
    <source>
        <dbReference type="EMBL" id="MDL5034650.1"/>
    </source>
</evidence>
<dbReference type="Pfam" id="PF00975">
    <property type="entry name" value="Thioesterase"/>
    <property type="match status" value="1"/>
</dbReference>
<dbReference type="Proteomes" id="UP001238603">
    <property type="component" value="Unassembled WGS sequence"/>
</dbReference>
<protein>
    <submittedName>
        <fullName evidence="3">Alpha/beta fold hydrolase</fullName>
    </submittedName>
</protein>
<dbReference type="SMART" id="SM00824">
    <property type="entry name" value="PKS_TE"/>
    <property type="match status" value="1"/>
</dbReference>
<dbReference type="RefSeq" id="WP_285984724.1">
    <property type="nucleotide sequence ID" value="NZ_JASVDS010000011.1"/>
</dbReference>
<dbReference type="SUPFAM" id="SSF53474">
    <property type="entry name" value="alpha/beta-Hydrolases"/>
    <property type="match status" value="2"/>
</dbReference>
<evidence type="ECO:0000259" key="2">
    <source>
        <dbReference type="SMART" id="SM00824"/>
    </source>
</evidence>
<feature type="compositionally biased region" description="Polar residues" evidence="1">
    <location>
        <begin position="477"/>
        <end position="488"/>
    </location>
</feature>
<evidence type="ECO:0000313" key="4">
    <source>
        <dbReference type="Proteomes" id="UP001238603"/>
    </source>
</evidence>
<comment type="caution">
    <text evidence="3">The sequence shown here is derived from an EMBL/GenBank/DDBJ whole genome shotgun (WGS) entry which is preliminary data.</text>
</comment>
<dbReference type="Gene3D" id="3.40.50.1820">
    <property type="entry name" value="alpha/beta hydrolase"/>
    <property type="match status" value="2"/>
</dbReference>
<reference evidence="3 4" key="1">
    <citation type="submission" date="2023-06" db="EMBL/GenBank/DDBJ databases">
        <title>Pelomonas sp. APW6 16S ribosomal RNA gene genome sequencing and assembly.</title>
        <authorList>
            <person name="Woo H."/>
        </authorList>
    </citation>
    <scope>NUCLEOTIDE SEQUENCE [LARGE SCALE GENOMIC DNA]</scope>
    <source>
        <strain evidence="3 4">APW6</strain>
    </source>
</reference>
<dbReference type="InterPro" id="IPR029058">
    <property type="entry name" value="AB_hydrolase_fold"/>
</dbReference>
<name>A0ABT7LSD7_9BURK</name>
<feature type="region of interest" description="Disordered" evidence="1">
    <location>
        <begin position="1"/>
        <end position="22"/>
    </location>
</feature>
<dbReference type="EMBL" id="JASVDS010000011">
    <property type="protein sequence ID" value="MDL5034650.1"/>
    <property type="molecule type" value="Genomic_DNA"/>
</dbReference>
<gene>
    <name evidence="3" type="ORF">QRD43_22295</name>
</gene>
<organism evidence="3 4">
    <name type="scientific">Roseateles subflavus</name>
    <dbReference type="NCBI Taxonomy" id="3053353"/>
    <lineage>
        <taxon>Bacteria</taxon>
        <taxon>Pseudomonadati</taxon>
        <taxon>Pseudomonadota</taxon>
        <taxon>Betaproteobacteria</taxon>
        <taxon>Burkholderiales</taxon>
        <taxon>Sphaerotilaceae</taxon>
        <taxon>Roseateles</taxon>
    </lineage>
</organism>
<dbReference type="InterPro" id="IPR020802">
    <property type="entry name" value="TesA-like"/>
</dbReference>
<feature type="domain" description="Thioesterase TesA-like" evidence="2">
    <location>
        <begin position="218"/>
        <end position="471"/>
    </location>
</feature>
<accession>A0ABT7LSD7</accession>
<dbReference type="GO" id="GO:0016787">
    <property type="term" value="F:hydrolase activity"/>
    <property type="evidence" value="ECO:0007669"/>
    <property type="project" value="UniProtKB-KW"/>
</dbReference>
<keyword evidence="4" id="KW-1185">Reference proteome</keyword>
<sequence length="496" mass="53445">MSKPHTHEGPGQRHATQGPGHEPLLFWFDGEPADLAAPPDWIEGPGDAAPLRCVALDWREAGRPRTTEGAAAWLAQSIRSWQGEGPYWLATDSGSAELMHAVALQLLGQDQDIAFLGLLGTLPAPVATAPSSRSRDLPAWSIDPDNGVVQRLALMATGAKVMSSTVVREPDGTRESLQALWSDVLDLADSQAPQRAPELDYQPLIKLQSGAAGHVPLFCVPGAGDSVMGLRDFAAALGREWPVYGLQPRGTDGVLLPHTTVEAAARAAVRAMESVTGGGPVHLAGHSFGGWIAFEIALQWQALGREVLSLALLDSEAPDAAGVLDKEHSHLDICEQLAGSLELALGRPLGLFRHQLAPLSPAQRLAALHAAMTRHGLLPTRTRPDVMEGPLQAFGAALRASYRPNGQWIRPVCLVQADDPRRSAERNAQDQQRDAEGWRLWAPQLQHWKGPGNHMSMLKPPHVQDCVDWWLAQQQGVNRPATPTSPQQKTKDMGVN</sequence>